<evidence type="ECO:0000313" key="2">
    <source>
        <dbReference type="Proteomes" id="UP001062846"/>
    </source>
</evidence>
<comment type="caution">
    <text evidence="1">The sequence shown here is derived from an EMBL/GenBank/DDBJ whole genome shotgun (WGS) entry which is preliminary data.</text>
</comment>
<proteinExistence type="predicted"/>
<reference evidence="1" key="1">
    <citation type="submission" date="2022-02" db="EMBL/GenBank/DDBJ databases">
        <title>Plant Genome Project.</title>
        <authorList>
            <person name="Zhang R.-G."/>
        </authorList>
    </citation>
    <scope>NUCLEOTIDE SEQUENCE</scope>
    <source>
        <strain evidence="1">AT1</strain>
    </source>
</reference>
<organism evidence="1 2">
    <name type="scientific">Rhododendron molle</name>
    <name type="common">Chinese azalea</name>
    <name type="synonym">Azalea mollis</name>
    <dbReference type="NCBI Taxonomy" id="49168"/>
    <lineage>
        <taxon>Eukaryota</taxon>
        <taxon>Viridiplantae</taxon>
        <taxon>Streptophyta</taxon>
        <taxon>Embryophyta</taxon>
        <taxon>Tracheophyta</taxon>
        <taxon>Spermatophyta</taxon>
        <taxon>Magnoliopsida</taxon>
        <taxon>eudicotyledons</taxon>
        <taxon>Gunneridae</taxon>
        <taxon>Pentapetalae</taxon>
        <taxon>asterids</taxon>
        <taxon>Ericales</taxon>
        <taxon>Ericaceae</taxon>
        <taxon>Ericoideae</taxon>
        <taxon>Rhodoreae</taxon>
        <taxon>Rhododendron</taxon>
    </lineage>
</organism>
<dbReference type="Proteomes" id="UP001062846">
    <property type="component" value="Chromosome 1"/>
</dbReference>
<gene>
    <name evidence="1" type="ORF">RHMOL_Rhmol01G0166900</name>
</gene>
<keyword evidence="2" id="KW-1185">Reference proteome</keyword>
<evidence type="ECO:0000313" key="1">
    <source>
        <dbReference type="EMBL" id="KAI8572024.1"/>
    </source>
</evidence>
<protein>
    <submittedName>
        <fullName evidence="1">Uncharacterized protein</fullName>
    </submittedName>
</protein>
<dbReference type="EMBL" id="CM046388">
    <property type="protein sequence ID" value="KAI8572024.1"/>
    <property type="molecule type" value="Genomic_DNA"/>
</dbReference>
<name>A0ACC0Q3T0_RHOML</name>
<accession>A0ACC0Q3T0</accession>
<sequence length="237" mass="26866">MHLRSKNIGIGGLRKDALMKCIENESVEDKWRAENGFKCGFFNHLEKELEKVLPGTDLKVNPHNDSKVKYLKVTWTKIVEIIALSGFGWDDVNKCILVEKDIWDGYEKAHPKKANGMYRKTFPYFDDWQFIFGKDRVIGEGEETPRQMGCASVVNQTLPTFNDCYIPQFSEDYGAFPNQTPLSPITPTTPIPPTFIPHSSLPMSIPQTSVPQPNARGTKGRKRIRMGDKELSMVASI</sequence>